<keyword evidence="1" id="KW-0812">Transmembrane</keyword>
<dbReference type="AlphaFoldDB" id="A0A4Q7ZA72"/>
<accession>A0A4Q7ZA72</accession>
<evidence type="ECO:0000313" key="2">
    <source>
        <dbReference type="EMBL" id="RZU47448.1"/>
    </source>
</evidence>
<protein>
    <recommendedName>
        <fullName evidence="4">Metal-dependent hydrolase</fullName>
    </recommendedName>
</protein>
<evidence type="ECO:0008006" key="4">
    <source>
        <dbReference type="Google" id="ProtNLM"/>
    </source>
</evidence>
<evidence type="ECO:0000313" key="3">
    <source>
        <dbReference type="Proteomes" id="UP000292423"/>
    </source>
</evidence>
<dbReference type="Proteomes" id="UP000292423">
    <property type="component" value="Unassembled WGS sequence"/>
</dbReference>
<dbReference type="PIRSF" id="PIRSF007580">
    <property type="entry name" value="UCP07580"/>
    <property type="match status" value="1"/>
</dbReference>
<organism evidence="2 3">
    <name type="scientific">Fluviicoccus keumensis</name>
    <dbReference type="NCBI Taxonomy" id="1435465"/>
    <lineage>
        <taxon>Bacteria</taxon>
        <taxon>Pseudomonadati</taxon>
        <taxon>Pseudomonadota</taxon>
        <taxon>Gammaproteobacteria</taxon>
        <taxon>Moraxellales</taxon>
        <taxon>Moraxellaceae</taxon>
        <taxon>Fluviicoccus</taxon>
    </lineage>
</organism>
<keyword evidence="3" id="KW-1185">Reference proteome</keyword>
<keyword evidence="1" id="KW-0472">Membrane</keyword>
<dbReference type="RefSeq" id="WP_130410691.1">
    <property type="nucleotide sequence ID" value="NZ_SHKX01000010.1"/>
</dbReference>
<dbReference type="EMBL" id="SHKX01000010">
    <property type="protein sequence ID" value="RZU47448.1"/>
    <property type="molecule type" value="Genomic_DNA"/>
</dbReference>
<evidence type="ECO:0000256" key="1">
    <source>
        <dbReference type="SAM" id="Phobius"/>
    </source>
</evidence>
<proteinExistence type="predicted"/>
<name>A0A4Q7ZA72_9GAMM</name>
<comment type="caution">
    <text evidence="2">The sequence shown here is derived from an EMBL/GenBank/DDBJ whole genome shotgun (WGS) entry which is preliminary data.</text>
</comment>
<dbReference type="PANTHER" id="PTHR39456">
    <property type="entry name" value="METAL-DEPENDENT HYDROLASE"/>
    <property type="match status" value="1"/>
</dbReference>
<dbReference type="PANTHER" id="PTHR39456:SF1">
    <property type="entry name" value="METAL-DEPENDENT HYDROLASE"/>
    <property type="match status" value="1"/>
</dbReference>
<reference evidence="2 3" key="1">
    <citation type="submission" date="2019-02" db="EMBL/GenBank/DDBJ databases">
        <title>Genomic Encyclopedia of Type Strains, Phase IV (KMG-IV): sequencing the most valuable type-strain genomes for metagenomic binning, comparative biology and taxonomic classification.</title>
        <authorList>
            <person name="Goeker M."/>
        </authorList>
    </citation>
    <scope>NUCLEOTIDE SEQUENCE [LARGE SCALE GENOMIC DNA]</scope>
    <source>
        <strain evidence="2 3">DSM 105135</strain>
    </source>
</reference>
<sequence>MNTTVTPTAAKPRKLAGATVGIPPRQMEFRRLEAGSRYFYDNNPTATLFFALLSAIFPPGELFFMDTVRHYRDRVTDPVLKAKISGFIGQEAIHTREHERLNELLKARGFDVMVAQKGVAAGLKLLEKLSPSQQLACTTFMEHFTALLGEQLLNDENFRSKADPEMIGLWQWHALEELEHKAVAYEVYELIGNSRLERWLSYPLVAGALLPPILGSWLWMVAKDGQLLNWKENRRGLQLLLGRNGFVTRILPRMGLFARKDFHPDRHHTAELEKVWREKLFGAQGMLNAELRNREALAV</sequence>
<dbReference type="OrthoDB" id="5727566at2"/>
<feature type="transmembrane region" description="Helical" evidence="1">
    <location>
        <begin position="199"/>
        <end position="220"/>
    </location>
</feature>
<gene>
    <name evidence="2" type="ORF">EV700_0410</name>
</gene>
<dbReference type="InterPro" id="IPR016516">
    <property type="entry name" value="UCP07580"/>
</dbReference>
<dbReference type="Pfam" id="PF10118">
    <property type="entry name" value="Metal_hydrol"/>
    <property type="match status" value="1"/>
</dbReference>
<keyword evidence="1" id="KW-1133">Transmembrane helix</keyword>
<feature type="transmembrane region" description="Helical" evidence="1">
    <location>
        <begin position="46"/>
        <end position="64"/>
    </location>
</feature>